<dbReference type="CDD" id="cd12175">
    <property type="entry name" value="2-Hacid_dh_11"/>
    <property type="match status" value="1"/>
</dbReference>
<accession>A0A1R1JYA4</accession>
<evidence type="ECO:0008006" key="9">
    <source>
        <dbReference type="Google" id="ProtNLM"/>
    </source>
</evidence>
<gene>
    <name evidence="7" type="ORF">BIZ92_05465</name>
</gene>
<dbReference type="RefSeq" id="WP_076408862.1">
    <property type="nucleotide sequence ID" value="NZ_AP028040.1"/>
</dbReference>
<dbReference type="PANTHER" id="PTHR42789">
    <property type="entry name" value="D-ISOMER SPECIFIC 2-HYDROXYACID DEHYDROGENASE FAMILY PROTEIN (AFU_ORTHOLOGUE AFUA_6G10090)"/>
    <property type="match status" value="1"/>
</dbReference>
<dbReference type="EMBL" id="MJMN01000002">
    <property type="protein sequence ID" value="OMG92162.1"/>
    <property type="molecule type" value="Genomic_DNA"/>
</dbReference>
<dbReference type="PANTHER" id="PTHR42789:SF1">
    <property type="entry name" value="D-ISOMER SPECIFIC 2-HYDROXYACID DEHYDROGENASE FAMILY PROTEIN (AFU_ORTHOLOGUE AFUA_6G10090)"/>
    <property type="match status" value="1"/>
</dbReference>
<dbReference type="Proteomes" id="UP000187251">
    <property type="component" value="Unassembled WGS sequence"/>
</dbReference>
<evidence type="ECO:0000256" key="2">
    <source>
        <dbReference type="ARBA" id="ARBA00023002"/>
    </source>
</evidence>
<dbReference type="SUPFAM" id="SSF52283">
    <property type="entry name" value="Formate/glycerate dehydrogenase catalytic domain-like"/>
    <property type="match status" value="1"/>
</dbReference>
<reference evidence="7 8" key="1">
    <citation type="submission" date="2016-09" db="EMBL/GenBank/DDBJ databases">
        <title>Phylogenomics of Achromobacter.</title>
        <authorList>
            <person name="Jeukens J."/>
            <person name="Freschi L."/>
            <person name="Vincent A.T."/>
            <person name="Emond-Rheault J.-G."/>
            <person name="Kukavica-Ibrulj I."/>
            <person name="Charette S.J."/>
            <person name="Levesque R.C."/>
        </authorList>
    </citation>
    <scope>NUCLEOTIDE SEQUENCE [LARGE SCALE GENOMIC DNA]</scope>
    <source>
        <strain evidence="7 8">AUS488</strain>
    </source>
</reference>
<evidence type="ECO:0000313" key="8">
    <source>
        <dbReference type="Proteomes" id="UP000187251"/>
    </source>
</evidence>
<name>A0A1R1JYA4_ALCXX</name>
<dbReference type="AlphaFoldDB" id="A0A1R1JYA4"/>
<dbReference type="GO" id="GO:0051287">
    <property type="term" value="F:NAD binding"/>
    <property type="evidence" value="ECO:0007669"/>
    <property type="project" value="InterPro"/>
</dbReference>
<dbReference type="InterPro" id="IPR036291">
    <property type="entry name" value="NAD(P)-bd_dom_sf"/>
</dbReference>
<dbReference type="Gene3D" id="3.40.50.720">
    <property type="entry name" value="NAD(P)-binding Rossmann-like Domain"/>
    <property type="match status" value="2"/>
</dbReference>
<dbReference type="InterPro" id="IPR050857">
    <property type="entry name" value="D-2-hydroxyacid_DH"/>
</dbReference>
<evidence type="ECO:0000256" key="1">
    <source>
        <dbReference type="ARBA" id="ARBA00005854"/>
    </source>
</evidence>
<organism evidence="7 8">
    <name type="scientific">Alcaligenes xylosoxydans xylosoxydans</name>
    <name type="common">Achromobacter xylosoxidans</name>
    <dbReference type="NCBI Taxonomy" id="85698"/>
    <lineage>
        <taxon>Bacteria</taxon>
        <taxon>Pseudomonadati</taxon>
        <taxon>Pseudomonadota</taxon>
        <taxon>Betaproteobacteria</taxon>
        <taxon>Burkholderiales</taxon>
        <taxon>Alcaligenaceae</taxon>
        <taxon>Achromobacter</taxon>
    </lineage>
</organism>
<dbReference type="InterPro" id="IPR006140">
    <property type="entry name" value="D-isomer_DH_NAD-bd"/>
</dbReference>
<keyword evidence="2 4" id="KW-0560">Oxidoreductase</keyword>
<proteinExistence type="inferred from homology"/>
<comment type="caution">
    <text evidence="7">The sequence shown here is derived from an EMBL/GenBank/DDBJ whole genome shotgun (WGS) entry which is preliminary data.</text>
</comment>
<dbReference type="GO" id="GO:0016616">
    <property type="term" value="F:oxidoreductase activity, acting on the CH-OH group of donors, NAD or NADP as acceptor"/>
    <property type="evidence" value="ECO:0007669"/>
    <property type="project" value="InterPro"/>
</dbReference>
<sequence length="363" mass="38637">MSSPQTIFIAADFVLDPALDSVADRLREQGHTVVRGPRAVPGRKTVLPPERLGELVGAADVIVATSRVVIDDAVLDAAPRLRGVVFPSIGTESLDLAEAGRRGLMVANGATPENFHSMAEATIMLMLNLSYDLRGTEDLLRRNAPRPAAPRARMLQGKTVGLVGFGRIARAVADRLRGWNVEILACSPRLDPAQVPTGVRAVALDTLLRASDIVSLHTTLTRGSRHLIGPAELRRMKPGAFLLNTARGACVDEAAVHQALRDGLIAGAALDAFEVEPLPSDSPLRQLDNAILTPHMAGHTQELYASFAPACVRNVEAILAGELPPHACNPSAAPAWRERLARLDGAHGDGLAHARNAAPPFRK</sequence>
<evidence type="ECO:0000259" key="5">
    <source>
        <dbReference type="Pfam" id="PF00389"/>
    </source>
</evidence>
<dbReference type="Pfam" id="PF02826">
    <property type="entry name" value="2-Hacid_dh_C"/>
    <property type="match status" value="1"/>
</dbReference>
<protein>
    <recommendedName>
        <fullName evidence="9">D-3-phosphoglycerate dehydrogenase</fullName>
    </recommendedName>
</protein>
<dbReference type="Pfam" id="PF00389">
    <property type="entry name" value="2-Hacid_dh"/>
    <property type="match status" value="1"/>
</dbReference>
<feature type="domain" description="D-isomer specific 2-hydroxyacid dehydrogenase NAD-binding" evidence="6">
    <location>
        <begin position="123"/>
        <end position="297"/>
    </location>
</feature>
<evidence type="ECO:0000313" key="7">
    <source>
        <dbReference type="EMBL" id="OMG92162.1"/>
    </source>
</evidence>
<dbReference type="InterPro" id="IPR006139">
    <property type="entry name" value="D-isomer_2_OHA_DH_cat_dom"/>
</dbReference>
<dbReference type="OrthoDB" id="9805416at2"/>
<evidence type="ECO:0000259" key="6">
    <source>
        <dbReference type="Pfam" id="PF02826"/>
    </source>
</evidence>
<feature type="domain" description="D-isomer specific 2-hydroxyacid dehydrogenase catalytic" evidence="5">
    <location>
        <begin position="46"/>
        <end position="329"/>
    </location>
</feature>
<evidence type="ECO:0000256" key="3">
    <source>
        <dbReference type="ARBA" id="ARBA00023027"/>
    </source>
</evidence>
<comment type="similarity">
    <text evidence="1 4">Belongs to the D-isomer specific 2-hydroxyacid dehydrogenase family.</text>
</comment>
<dbReference type="SUPFAM" id="SSF51735">
    <property type="entry name" value="NAD(P)-binding Rossmann-fold domains"/>
    <property type="match status" value="1"/>
</dbReference>
<evidence type="ECO:0000256" key="4">
    <source>
        <dbReference type="RuleBase" id="RU003719"/>
    </source>
</evidence>
<keyword evidence="3" id="KW-0520">NAD</keyword>